<gene>
    <name evidence="2" type="ORF">AB204_08220</name>
</gene>
<evidence type="ECO:0008006" key="4">
    <source>
        <dbReference type="Google" id="ProtNLM"/>
    </source>
</evidence>
<feature type="transmembrane region" description="Helical" evidence="1">
    <location>
        <begin position="62"/>
        <end position="80"/>
    </location>
</feature>
<dbReference type="RefSeq" id="WP_047962896.1">
    <property type="nucleotide sequence ID" value="NZ_CAWMBG010000048.1"/>
</dbReference>
<protein>
    <recommendedName>
        <fullName evidence="4">Intracellular septation protein A</fullName>
    </recommendedName>
</protein>
<accession>A0A0J5IQW9</accession>
<evidence type="ECO:0000313" key="3">
    <source>
        <dbReference type="Proteomes" id="UP000036277"/>
    </source>
</evidence>
<evidence type="ECO:0000313" key="2">
    <source>
        <dbReference type="EMBL" id="KMJ45600.1"/>
    </source>
</evidence>
<feature type="transmembrane region" description="Helical" evidence="1">
    <location>
        <begin position="38"/>
        <end position="55"/>
    </location>
</feature>
<feature type="transmembrane region" description="Helical" evidence="1">
    <location>
        <begin position="146"/>
        <end position="164"/>
    </location>
</feature>
<evidence type="ECO:0000256" key="1">
    <source>
        <dbReference type="SAM" id="Phobius"/>
    </source>
</evidence>
<keyword evidence="1" id="KW-1133">Transmembrane helix</keyword>
<dbReference type="EMBL" id="LFCV01000048">
    <property type="protein sequence ID" value="KMJ45600.1"/>
    <property type="molecule type" value="Genomic_DNA"/>
</dbReference>
<organism evidence="2 3">
    <name type="scientific">Xenorhabdus khoisanae</name>
    <dbReference type="NCBI Taxonomy" id="880157"/>
    <lineage>
        <taxon>Bacteria</taxon>
        <taxon>Pseudomonadati</taxon>
        <taxon>Pseudomonadota</taxon>
        <taxon>Gammaproteobacteria</taxon>
        <taxon>Enterobacterales</taxon>
        <taxon>Morganellaceae</taxon>
        <taxon>Xenorhabdus</taxon>
    </lineage>
</organism>
<comment type="caution">
    <text evidence="2">The sequence shown here is derived from an EMBL/GenBank/DDBJ whole genome shotgun (WGS) entry which is preliminary data.</text>
</comment>
<feature type="transmembrane region" description="Helical" evidence="1">
    <location>
        <begin position="170"/>
        <end position="194"/>
    </location>
</feature>
<sequence length="203" mass="23035">MTKQQPISIWRYLLSRDAIMTIIIPIVLYNIAFRFGSVGITLLLTGLYSLVLKFISKTKGSLIVVALILISGINHYLYIHGHMLFAIKQEDVFLSISGAISTIIVFCFYSLSGRPVVQTLAEQAMPRLKTIAVYGTPLYARVWHEVSMAWMLVFLLKATGLYVLSGKGELSINSLIFLCGSPLTLLMILFSFYWPRYRWKSKR</sequence>
<dbReference type="AlphaFoldDB" id="A0A0J5IQW9"/>
<dbReference type="Proteomes" id="UP000036277">
    <property type="component" value="Unassembled WGS sequence"/>
</dbReference>
<keyword evidence="3" id="KW-1185">Reference proteome</keyword>
<dbReference type="PATRIC" id="fig|880157.4.peg.1739"/>
<dbReference type="OrthoDB" id="6443340at2"/>
<keyword evidence="1" id="KW-0472">Membrane</keyword>
<proteinExistence type="predicted"/>
<name>A0A0J5IQW9_9GAMM</name>
<feature type="transmembrane region" description="Helical" evidence="1">
    <location>
        <begin position="12"/>
        <end position="32"/>
    </location>
</feature>
<feature type="transmembrane region" description="Helical" evidence="1">
    <location>
        <begin position="92"/>
        <end position="111"/>
    </location>
</feature>
<keyword evidence="1" id="KW-0812">Transmembrane</keyword>
<reference evidence="2 3" key="1">
    <citation type="submission" date="2015-06" db="EMBL/GenBank/DDBJ databases">
        <title>Draft Whole-Genome Sequence of the Entomopathogenic Bacterium Xenorhabdus khoisanae.</title>
        <authorList>
            <person name="Naidoo S."/>
            <person name="Featherston J."/>
            <person name="Gray V.M."/>
        </authorList>
    </citation>
    <scope>NUCLEOTIDE SEQUENCE [LARGE SCALE GENOMIC DNA]</scope>
    <source>
        <strain evidence="2 3">MCB</strain>
    </source>
</reference>